<feature type="signal peptide" evidence="1">
    <location>
        <begin position="1"/>
        <end position="17"/>
    </location>
</feature>
<dbReference type="Proteomes" id="UP000030854">
    <property type="component" value="Unassembled WGS sequence"/>
</dbReference>
<dbReference type="PANTHER" id="PTHR39399:SF1">
    <property type="entry name" value="PROTEIN ZPS1"/>
    <property type="match status" value="1"/>
</dbReference>
<name>A0A0B1P806_UNCNE</name>
<dbReference type="InterPro" id="IPR024079">
    <property type="entry name" value="MetalloPept_cat_dom_sf"/>
</dbReference>
<dbReference type="GO" id="GO:0005576">
    <property type="term" value="C:extracellular region"/>
    <property type="evidence" value="ECO:0007669"/>
    <property type="project" value="TreeGrafter"/>
</dbReference>
<protein>
    <submittedName>
        <fullName evidence="3">Putative gpi-anchored protein transcription</fullName>
    </submittedName>
</protein>
<dbReference type="HOGENOM" id="CLU_048223_0_0_1"/>
<dbReference type="AlphaFoldDB" id="A0A0B1P806"/>
<dbReference type="SMR" id="A0A0B1P806"/>
<accession>A0A0B1P806</accession>
<sequence>MFKKFIFLSSQALMVLSNPLYIGDNHLPSDQNNPFLISYDWKAGFTSEFELHDSCNATQKKQLQDGLSDAVTLARHAKEHILVKGTESPIYKKYFGQGPTGSVLGWYDKIASSDRKDILFRCDDPDKNCQTQPQWAGHHRGKNASLETVICELSFLTRLPLEALCSPGMDKVTGKPNKLWGPDLIHRLYHLNKIGEGVIKHYTHGKSEALELASSENYSLAATNTDSLLLFANEAYAFDIINPGVGCL</sequence>
<keyword evidence="4" id="KW-1185">Reference proteome</keyword>
<dbReference type="STRING" id="52586.A0A0B1P806"/>
<feature type="domain" description="Putative peptidase" evidence="2">
    <location>
        <begin position="30"/>
        <end position="248"/>
    </location>
</feature>
<dbReference type="SUPFAM" id="SSF55486">
    <property type="entry name" value="Metalloproteases ('zincins'), catalytic domain"/>
    <property type="match status" value="1"/>
</dbReference>
<dbReference type="Pfam" id="PF13933">
    <property type="entry name" value="HRXXH"/>
    <property type="match status" value="1"/>
</dbReference>
<dbReference type="EMBL" id="JNVN01000692">
    <property type="protein sequence ID" value="KHJ34787.1"/>
    <property type="molecule type" value="Genomic_DNA"/>
</dbReference>
<dbReference type="Gene3D" id="3.40.390.10">
    <property type="entry name" value="Collagenase (Catalytic Domain)"/>
    <property type="match status" value="1"/>
</dbReference>
<dbReference type="GO" id="GO:0008237">
    <property type="term" value="F:metallopeptidase activity"/>
    <property type="evidence" value="ECO:0007669"/>
    <property type="project" value="InterPro"/>
</dbReference>
<feature type="chain" id="PRO_5002059406" evidence="1">
    <location>
        <begin position="18"/>
        <end position="248"/>
    </location>
</feature>
<evidence type="ECO:0000313" key="4">
    <source>
        <dbReference type="Proteomes" id="UP000030854"/>
    </source>
</evidence>
<dbReference type="GO" id="GO:0009986">
    <property type="term" value="C:cell surface"/>
    <property type="evidence" value="ECO:0007669"/>
    <property type="project" value="TreeGrafter"/>
</dbReference>
<keyword evidence="1" id="KW-0732">Signal</keyword>
<dbReference type="InterPro" id="IPR039124">
    <property type="entry name" value="PRA1-like"/>
</dbReference>
<reference evidence="3 4" key="1">
    <citation type="journal article" date="2014" name="BMC Genomics">
        <title>Adaptive genomic structural variation in the grape powdery mildew pathogen, Erysiphe necator.</title>
        <authorList>
            <person name="Jones L."/>
            <person name="Riaz S."/>
            <person name="Morales-Cruz A."/>
            <person name="Amrine K.C."/>
            <person name="McGuire B."/>
            <person name="Gubler W.D."/>
            <person name="Walker M.A."/>
            <person name="Cantu D."/>
        </authorList>
    </citation>
    <scope>NUCLEOTIDE SEQUENCE [LARGE SCALE GENOMIC DNA]</scope>
    <source>
        <strain evidence="4">c</strain>
    </source>
</reference>
<evidence type="ECO:0000313" key="3">
    <source>
        <dbReference type="EMBL" id="KHJ34787.1"/>
    </source>
</evidence>
<dbReference type="PANTHER" id="PTHR39399">
    <property type="entry name" value="PROTEIN ZPS1"/>
    <property type="match status" value="1"/>
</dbReference>
<comment type="caution">
    <text evidence="3">The sequence shown here is derived from an EMBL/GenBank/DDBJ whole genome shotgun (WGS) entry which is preliminary data.</text>
</comment>
<dbReference type="OMA" id="CNATQRR"/>
<dbReference type="GO" id="GO:0009277">
    <property type="term" value="C:fungal-type cell wall"/>
    <property type="evidence" value="ECO:0007669"/>
    <property type="project" value="TreeGrafter"/>
</dbReference>
<evidence type="ECO:0000259" key="2">
    <source>
        <dbReference type="Pfam" id="PF13933"/>
    </source>
</evidence>
<dbReference type="GO" id="GO:0008270">
    <property type="term" value="F:zinc ion binding"/>
    <property type="evidence" value="ECO:0007669"/>
    <property type="project" value="TreeGrafter"/>
</dbReference>
<evidence type="ECO:0000256" key="1">
    <source>
        <dbReference type="SAM" id="SignalP"/>
    </source>
</evidence>
<dbReference type="InterPro" id="IPR029482">
    <property type="entry name" value="HRXXH"/>
</dbReference>
<gene>
    <name evidence="3" type="ORF">EV44_g0596</name>
</gene>
<organism evidence="3 4">
    <name type="scientific">Uncinula necator</name>
    <name type="common">Grape powdery mildew</name>
    <dbReference type="NCBI Taxonomy" id="52586"/>
    <lineage>
        <taxon>Eukaryota</taxon>
        <taxon>Fungi</taxon>
        <taxon>Dikarya</taxon>
        <taxon>Ascomycota</taxon>
        <taxon>Pezizomycotina</taxon>
        <taxon>Leotiomycetes</taxon>
        <taxon>Erysiphales</taxon>
        <taxon>Erysiphaceae</taxon>
        <taxon>Erysiphe</taxon>
    </lineage>
</organism>
<dbReference type="OrthoDB" id="4689212at2759"/>
<proteinExistence type="predicted"/>
<dbReference type="GO" id="GO:0005178">
    <property type="term" value="F:integrin binding"/>
    <property type="evidence" value="ECO:0007669"/>
    <property type="project" value="TreeGrafter"/>
</dbReference>